<dbReference type="GO" id="GO:0004479">
    <property type="term" value="F:methionyl-tRNA formyltransferase activity"/>
    <property type="evidence" value="ECO:0007669"/>
    <property type="project" value="TreeGrafter"/>
</dbReference>
<sequence length="145" mass="15826">MKTVVFAYHDMGCTGTQALLDAGFDITAIFTHPDVAGENHFFGSVARIAAEHGIPVYAPDDVNHPLWVDRIQKLAPDVIFSFYYRNLLCDDILSVATKGAFNLHGSLLPAYRGRAPLNWALVNGETETGVTLHKMVRRADAGGIV</sequence>
<evidence type="ECO:0000259" key="1">
    <source>
        <dbReference type="Pfam" id="PF00551"/>
    </source>
</evidence>
<dbReference type="GO" id="GO:0005829">
    <property type="term" value="C:cytosol"/>
    <property type="evidence" value="ECO:0007669"/>
    <property type="project" value="TreeGrafter"/>
</dbReference>
<dbReference type="Gene3D" id="3.40.50.12230">
    <property type="match status" value="1"/>
</dbReference>
<proteinExistence type="predicted"/>
<dbReference type="Proteomes" id="UP000476281">
    <property type="component" value="Unassembled WGS sequence"/>
</dbReference>
<protein>
    <submittedName>
        <fullName evidence="2">Bifunctional UDP-glucuronic acid oxidase/UDP-4-amino-4-deoxy-L-arabinose formyltransferase</fullName>
    </submittedName>
</protein>
<keyword evidence="2" id="KW-0808">Transferase</keyword>
<comment type="caution">
    <text evidence="2">The sequence shown here is derived from an EMBL/GenBank/DDBJ whole genome shotgun (WGS) entry which is preliminary data.</text>
</comment>
<dbReference type="PANTHER" id="PTHR11138">
    <property type="entry name" value="METHIONYL-TRNA FORMYLTRANSFERASE"/>
    <property type="match status" value="1"/>
</dbReference>
<dbReference type="SUPFAM" id="SSF53328">
    <property type="entry name" value="Formyltransferase"/>
    <property type="match status" value="1"/>
</dbReference>
<dbReference type="Pfam" id="PF00551">
    <property type="entry name" value="Formyl_trans_N"/>
    <property type="match status" value="1"/>
</dbReference>
<dbReference type="AlphaFoldDB" id="A0A6L3XBM1"/>
<gene>
    <name evidence="2" type="ORF">F9C29_30935</name>
</gene>
<dbReference type="PANTHER" id="PTHR11138:SF5">
    <property type="entry name" value="METHIONYL-TRNA FORMYLTRANSFERASE, MITOCHONDRIAL"/>
    <property type="match status" value="1"/>
</dbReference>
<feature type="domain" description="Formyl transferase N-terminal" evidence="1">
    <location>
        <begin position="42"/>
        <end position="145"/>
    </location>
</feature>
<accession>A0A6L3XBM1</accession>
<organism evidence="2 3">
    <name type="scientific">Enterobacter hormaechei</name>
    <dbReference type="NCBI Taxonomy" id="158836"/>
    <lineage>
        <taxon>Bacteria</taxon>
        <taxon>Pseudomonadati</taxon>
        <taxon>Pseudomonadota</taxon>
        <taxon>Gammaproteobacteria</taxon>
        <taxon>Enterobacterales</taxon>
        <taxon>Enterobacteriaceae</taxon>
        <taxon>Enterobacter</taxon>
        <taxon>Enterobacter cloacae complex</taxon>
    </lineage>
</organism>
<reference evidence="2 3" key="1">
    <citation type="submission" date="2019-09" db="EMBL/GenBank/DDBJ databases">
        <title>Reversal of blaTEM antimicrobial resistance by CRISPR-Cas9 in clinical E. coli and other Enterobacteriaceae strains.</title>
        <authorList>
            <person name="Tagliaferri T."/>
            <person name="Guimaraes N."/>
            <person name="Pereira M."/>
            <person name="Felicori L."/>
            <person name="Horz H.-P."/>
            <person name="Santos S."/>
            <person name="Mendes T."/>
        </authorList>
    </citation>
    <scope>NUCLEOTIDE SEQUENCE [LARGE SCALE GENOMIC DNA]</scope>
    <source>
        <strain evidence="2 3">E2_blaTEM_MG</strain>
    </source>
</reference>
<evidence type="ECO:0000313" key="2">
    <source>
        <dbReference type="EMBL" id="KAB2459635.1"/>
    </source>
</evidence>
<name>A0A6L3XBM1_9ENTR</name>
<dbReference type="EMBL" id="WBSZ01002034">
    <property type="protein sequence ID" value="KAB2459635.1"/>
    <property type="molecule type" value="Genomic_DNA"/>
</dbReference>
<evidence type="ECO:0000313" key="3">
    <source>
        <dbReference type="Proteomes" id="UP000476281"/>
    </source>
</evidence>
<dbReference type="InterPro" id="IPR002376">
    <property type="entry name" value="Formyl_transf_N"/>
</dbReference>
<dbReference type="InterPro" id="IPR036477">
    <property type="entry name" value="Formyl_transf_N_sf"/>
</dbReference>
<feature type="non-terminal residue" evidence="2">
    <location>
        <position position="145"/>
    </location>
</feature>